<sequence>MGDADLTAPSSAATLAMDPVAIEKMMAACRELADEMADLAAITRAELDVDRFGLGESVPDLVSARHLADRIRRAAVGTGTDQTGSALGLFAAQEAYARELERTLADALAAYRGGDETLADEVVRTD</sequence>
<organism evidence="1 2">
    <name type="scientific">Rhodococcus triatomae</name>
    <dbReference type="NCBI Taxonomy" id="300028"/>
    <lineage>
        <taxon>Bacteria</taxon>
        <taxon>Bacillati</taxon>
        <taxon>Actinomycetota</taxon>
        <taxon>Actinomycetes</taxon>
        <taxon>Mycobacteriales</taxon>
        <taxon>Nocardiaceae</taxon>
        <taxon>Rhodococcus</taxon>
    </lineage>
</organism>
<dbReference type="Proteomes" id="UP000183263">
    <property type="component" value="Unassembled WGS sequence"/>
</dbReference>
<evidence type="ECO:0000313" key="1">
    <source>
        <dbReference type="EMBL" id="SDI01663.1"/>
    </source>
</evidence>
<keyword evidence="2" id="KW-1185">Reference proteome</keyword>
<evidence type="ECO:0000313" key="2">
    <source>
        <dbReference type="Proteomes" id="UP000183263"/>
    </source>
</evidence>
<name>A0A1G8H4X5_9NOCA</name>
<protein>
    <recommendedName>
        <fullName evidence="3">PE family protein</fullName>
    </recommendedName>
</protein>
<proteinExistence type="predicted"/>
<gene>
    <name evidence="1" type="ORF">SAMN05444695_104316</name>
</gene>
<dbReference type="RefSeq" id="WP_072737008.1">
    <property type="nucleotide sequence ID" value="NZ_CP048813.1"/>
</dbReference>
<reference evidence="1 2" key="1">
    <citation type="submission" date="2016-10" db="EMBL/GenBank/DDBJ databases">
        <authorList>
            <person name="de Groot N.N."/>
        </authorList>
    </citation>
    <scope>NUCLEOTIDE SEQUENCE [LARGE SCALE GENOMIC DNA]</scope>
    <source>
        <strain evidence="1 2">DSM 44892</strain>
    </source>
</reference>
<accession>A0A1G8H4X5</accession>
<dbReference type="EMBL" id="FNDN01000004">
    <property type="protein sequence ID" value="SDI01663.1"/>
    <property type="molecule type" value="Genomic_DNA"/>
</dbReference>
<dbReference type="AlphaFoldDB" id="A0A1G8H4X5"/>
<evidence type="ECO:0008006" key="3">
    <source>
        <dbReference type="Google" id="ProtNLM"/>
    </source>
</evidence>